<reference evidence="16 17" key="1">
    <citation type="submission" date="2021-08" db="EMBL/GenBank/DDBJ databases">
        <title>Whole genome sequence of novel Actinomyces species strain MAS-1.</title>
        <authorList>
            <person name="Saito M."/>
            <person name="Kuwahara N."/>
            <person name="Takizawa T."/>
            <person name="Gotouda H."/>
            <person name="Ochiai T."/>
        </authorList>
    </citation>
    <scope>NUCLEOTIDE SEQUENCE [LARGE SCALE GENOMIC DNA]</scope>
    <source>
        <strain evidence="16 17">MAS-1</strain>
    </source>
</reference>
<organism evidence="16 17">
    <name type="scientific">Actinomyces capricornis</name>
    <dbReference type="NCBI Taxonomy" id="2755559"/>
    <lineage>
        <taxon>Bacteria</taxon>
        <taxon>Bacillati</taxon>
        <taxon>Actinomycetota</taxon>
        <taxon>Actinomycetes</taxon>
        <taxon>Actinomycetales</taxon>
        <taxon>Actinomycetaceae</taxon>
        <taxon>Actinomyces</taxon>
    </lineage>
</organism>
<keyword evidence="6" id="KW-0997">Cell inner membrane</keyword>
<dbReference type="Pfam" id="PF00005">
    <property type="entry name" value="ABC_tran"/>
    <property type="match status" value="1"/>
</dbReference>
<feature type="domain" description="ABC transporter" evidence="14">
    <location>
        <begin position="404"/>
        <end position="645"/>
    </location>
</feature>
<dbReference type="InterPro" id="IPR000515">
    <property type="entry name" value="MetI-like"/>
</dbReference>
<feature type="transmembrane region" description="Helical" evidence="13">
    <location>
        <begin position="280"/>
        <end position="300"/>
    </location>
</feature>
<dbReference type="SMART" id="SM00382">
    <property type="entry name" value="AAA"/>
    <property type="match status" value="1"/>
</dbReference>
<dbReference type="PANTHER" id="PTHR43297:SF14">
    <property type="entry name" value="ATPASE AAA-TYPE CORE DOMAIN-CONTAINING PROTEIN"/>
    <property type="match status" value="1"/>
</dbReference>
<dbReference type="CDD" id="cd03257">
    <property type="entry name" value="ABC_NikE_OppD_transporters"/>
    <property type="match status" value="1"/>
</dbReference>
<proteinExistence type="inferred from homology"/>
<keyword evidence="4 13" id="KW-0813">Transport</keyword>
<evidence type="ECO:0000259" key="14">
    <source>
        <dbReference type="PROSITE" id="PS50893"/>
    </source>
</evidence>
<accession>A0ABN6K621</accession>
<dbReference type="InterPro" id="IPR017871">
    <property type="entry name" value="ABC_transporter-like_CS"/>
</dbReference>
<feature type="transmembrane region" description="Helical" evidence="13">
    <location>
        <begin position="107"/>
        <end position="130"/>
    </location>
</feature>
<dbReference type="PROSITE" id="PS50893">
    <property type="entry name" value="ABC_TRANSPORTER_2"/>
    <property type="match status" value="1"/>
</dbReference>
<feature type="transmembrane region" description="Helical" evidence="13">
    <location>
        <begin position="142"/>
        <end position="162"/>
    </location>
</feature>
<dbReference type="CDD" id="cd06261">
    <property type="entry name" value="TM_PBP2"/>
    <property type="match status" value="1"/>
</dbReference>
<evidence type="ECO:0000256" key="9">
    <source>
        <dbReference type="ARBA" id="ARBA00022840"/>
    </source>
</evidence>
<dbReference type="EMBL" id="AP025017">
    <property type="protein sequence ID" value="BDA65129.1"/>
    <property type="molecule type" value="Genomic_DNA"/>
</dbReference>
<dbReference type="Proteomes" id="UP000824496">
    <property type="component" value="Chromosome"/>
</dbReference>
<keyword evidence="10" id="KW-1278">Translocase</keyword>
<dbReference type="PROSITE" id="PS00211">
    <property type="entry name" value="ABC_TRANSPORTER_1"/>
    <property type="match status" value="1"/>
</dbReference>
<comment type="similarity">
    <text evidence="3">Belongs to the ABC transporter superfamily.</text>
</comment>
<evidence type="ECO:0000256" key="6">
    <source>
        <dbReference type="ARBA" id="ARBA00022519"/>
    </source>
</evidence>
<comment type="subcellular location">
    <subcellularLocation>
        <location evidence="13">Cell membrane</location>
        <topology evidence="13">Multi-pass membrane protein</topology>
    </subcellularLocation>
    <subcellularLocation>
        <location evidence="2">Cell membrane</location>
        <topology evidence="2">Peripheral membrane protein</topology>
    </subcellularLocation>
    <subcellularLocation>
        <location evidence="1">Membrane</location>
        <topology evidence="1">Multi-pass membrane protein</topology>
    </subcellularLocation>
</comment>
<evidence type="ECO:0000256" key="10">
    <source>
        <dbReference type="ARBA" id="ARBA00022967"/>
    </source>
</evidence>
<dbReference type="Gene3D" id="3.40.50.300">
    <property type="entry name" value="P-loop containing nucleotide triphosphate hydrolases"/>
    <property type="match status" value="1"/>
</dbReference>
<dbReference type="Pfam" id="PF08352">
    <property type="entry name" value="oligo_HPY"/>
    <property type="match status" value="1"/>
</dbReference>
<evidence type="ECO:0000256" key="4">
    <source>
        <dbReference type="ARBA" id="ARBA00022448"/>
    </source>
</evidence>
<keyword evidence="5" id="KW-1003">Cell membrane</keyword>
<dbReference type="InterPro" id="IPR003439">
    <property type="entry name" value="ABC_transporter-like_ATP-bd"/>
</dbReference>
<evidence type="ECO:0000256" key="13">
    <source>
        <dbReference type="RuleBase" id="RU363032"/>
    </source>
</evidence>
<dbReference type="SUPFAM" id="SSF52540">
    <property type="entry name" value="P-loop containing nucleoside triphosphate hydrolases"/>
    <property type="match status" value="1"/>
</dbReference>
<keyword evidence="11 13" id="KW-1133">Transmembrane helix</keyword>
<keyword evidence="8" id="KW-0547">Nucleotide-binding</keyword>
<feature type="domain" description="ABC transmembrane type-1" evidence="15">
    <location>
        <begin position="103"/>
        <end position="297"/>
    </location>
</feature>
<feature type="transmembrane region" description="Helical" evidence="13">
    <location>
        <begin position="168"/>
        <end position="185"/>
    </location>
</feature>
<evidence type="ECO:0000256" key="7">
    <source>
        <dbReference type="ARBA" id="ARBA00022692"/>
    </source>
</evidence>
<evidence type="ECO:0000313" key="17">
    <source>
        <dbReference type="Proteomes" id="UP000824496"/>
    </source>
</evidence>
<keyword evidence="17" id="KW-1185">Reference proteome</keyword>
<evidence type="ECO:0000256" key="11">
    <source>
        <dbReference type="ARBA" id="ARBA00022989"/>
    </source>
</evidence>
<evidence type="ECO:0000256" key="2">
    <source>
        <dbReference type="ARBA" id="ARBA00004202"/>
    </source>
</evidence>
<dbReference type="PANTHER" id="PTHR43297">
    <property type="entry name" value="OLIGOPEPTIDE TRANSPORT ATP-BINDING PROTEIN APPD"/>
    <property type="match status" value="1"/>
</dbReference>
<dbReference type="PROSITE" id="PS50928">
    <property type="entry name" value="ABC_TM1"/>
    <property type="match status" value="1"/>
</dbReference>
<evidence type="ECO:0000259" key="15">
    <source>
        <dbReference type="PROSITE" id="PS50928"/>
    </source>
</evidence>
<keyword evidence="9" id="KW-0067">ATP-binding</keyword>
<evidence type="ECO:0000256" key="5">
    <source>
        <dbReference type="ARBA" id="ARBA00022475"/>
    </source>
</evidence>
<comment type="similarity">
    <text evidence="13">Belongs to the binding-protein-dependent transport system permease family.</text>
</comment>
<gene>
    <name evidence="16" type="ORF">MANAM107_19630</name>
</gene>
<dbReference type="InterPro" id="IPR035906">
    <property type="entry name" value="MetI-like_sf"/>
</dbReference>
<evidence type="ECO:0000313" key="16">
    <source>
        <dbReference type="EMBL" id="BDA65129.1"/>
    </source>
</evidence>
<dbReference type="SUPFAM" id="SSF161098">
    <property type="entry name" value="MetI-like"/>
    <property type="match status" value="1"/>
</dbReference>
<keyword evidence="12 13" id="KW-0472">Membrane</keyword>
<evidence type="ECO:0000256" key="8">
    <source>
        <dbReference type="ARBA" id="ARBA00022741"/>
    </source>
</evidence>
<evidence type="ECO:0000256" key="3">
    <source>
        <dbReference type="ARBA" id="ARBA00005417"/>
    </source>
</evidence>
<dbReference type="InterPro" id="IPR003593">
    <property type="entry name" value="AAA+_ATPase"/>
</dbReference>
<evidence type="ECO:0000256" key="12">
    <source>
        <dbReference type="ARBA" id="ARBA00023136"/>
    </source>
</evidence>
<dbReference type="InterPro" id="IPR013563">
    <property type="entry name" value="Oligopep_ABC_C"/>
</dbReference>
<evidence type="ECO:0000256" key="1">
    <source>
        <dbReference type="ARBA" id="ARBA00004141"/>
    </source>
</evidence>
<name>A0ABN6K621_9ACTO</name>
<dbReference type="Pfam" id="PF00528">
    <property type="entry name" value="BPD_transp_1"/>
    <property type="match status" value="1"/>
</dbReference>
<feature type="transmembrane region" description="Helical" evidence="13">
    <location>
        <begin position="227"/>
        <end position="260"/>
    </location>
</feature>
<dbReference type="Gene3D" id="1.10.3720.10">
    <property type="entry name" value="MetI-like"/>
    <property type="match status" value="1"/>
</dbReference>
<protein>
    <submittedName>
        <fullName evidence="16">ABC transporter</fullName>
    </submittedName>
</protein>
<sequence length="720" mass="77128">MLHRRTLDRASAPGLRFQGWKALPIGARIAVAALALLALMAVLAPLIAPYSPSATGLASETRVVEKNGVELSIVDSAVPPSGSHLFGTDDSGRDIFSRAVYGARVSLVVGLSATGIALLLAFVLGAVAATSRKWIGEALMRLLDVVMSFPGIALAAVLVLAMSGRLPLVLVIILATSVVYTPQLTRVVRANILAQFGEDYVAASKVMGARVPWILIRHVMRNCIAPIMVYATVLVADAIVFEASLSFIGAGITSVTTATWGNMLSEGKLLLLSGHWWPTFFPGLMILVTTLCLNILAEGLTDAMASPRIRVKADVQADEEAMGQSGEGLREVQQAWDEAAQAVRDNATASSSTTTPDQLSSLTGLVAPAAEEVPLSERLAALRVAERRRTDRLVYHDTGAEPVLEVKNLSIAFPQQHGEVDIVDSVSFSVRPGETMGLVGESGCGKSITSMAVMGLLPPSARLSGEILFQGRNLLEMTPAEHNALRGHEMSMIYQDALSSLNPSMLIHSQMKQLTRRGGTRSAEELLELVGLDPARTLRSYPHELSGGQRQRVLIAMALTRDPALVLADEPTTALDVTVQKQVVDLLNDLREKLGFAMVFVSHDLALVAKLAHRITVMYAGQVVEQAPTGELLSNPVHEYTRGLLGAVLSIESGSQRLHQVRGVVPSPSEFVKGDRFAPRSSYPEVGLETRPVLKEVAGAPEHRYAITPELEALLAKESH</sequence>
<dbReference type="InterPro" id="IPR050388">
    <property type="entry name" value="ABC_Ni/Peptide_Import"/>
</dbReference>
<keyword evidence="7 13" id="KW-0812">Transmembrane</keyword>
<dbReference type="InterPro" id="IPR027417">
    <property type="entry name" value="P-loop_NTPase"/>
</dbReference>
<dbReference type="RefSeq" id="WP_223907869.1">
    <property type="nucleotide sequence ID" value="NZ_AP025017.1"/>
</dbReference>
<feature type="transmembrane region" description="Helical" evidence="13">
    <location>
        <begin position="25"/>
        <end position="48"/>
    </location>
</feature>